<name>A0A8S5LIT4_9CAUD</name>
<organism evidence="1">
    <name type="scientific">Siphoviridae sp. ctfYP22</name>
    <dbReference type="NCBI Taxonomy" id="2827584"/>
    <lineage>
        <taxon>Viruses</taxon>
        <taxon>Duplodnaviria</taxon>
        <taxon>Heunggongvirae</taxon>
        <taxon>Uroviricota</taxon>
        <taxon>Caudoviricetes</taxon>
    </lineage>
</organism>
<dbReference type="EMBL" id="BK015856">
    <property type="protein sequence ID" value="DAD69801.1"/>
    <property type="molecule type" value="Genomic_DNA"/>
</dbReference>
<evidence type="ECO:0000313" key="1">
    <source>
        <dbReference type="EMBL" id="DAD69801.1"/>
    </source>
</evidence>
<sequence>MNREQKERLIAWCLNLLVTYRIDYFRGVVLSDTVNFFNTEDPDRIEIAIESCRGADILGFEPDRKDYTELLRELRNIAKDVPLSSTAQIAIGYVFGGEWEEAIEALDKLKSERNA</sequence>
<proteinExistence type="predicted"/>
<accession>A0A8S5LIT4</accession>
<protein>
    <submittedName>
        <fullName evidence="1">Uncharacterized protein</fullName>
    </submittedName>
</protein>
<reference evidence="1" key="1">
    <citation type="journal article" date="2021" name="Proc. Natl. Acad. Sci. U.S.A.">
        <title>A Catalog of Tens of Thousands of Viruses from Human Metagenomes Reveals Hidden Associations with Chronic Diseases.</title>
        <authorList>
            <person name="Tisza M.J."/>
            <person name="Buck C.B."/>
        </authorList>
    </citation>
    <scope>NUCLEOTIDE SEQUENCE</scope>
    <source>
        <strain evidence="1">CtfYP22</strain>
    </source>
</reference>